<name>A0A4V1KQC0_9FLAO</name>
<reference evidence="2 3" key="1">
    <citation type="submission" date="2018-07" db="EMBL/GenBank/DDBJ databases">
        <title>Leeuwenhoekiella genomics.</title>
        <authorList>
            <person name="Tahon G."/>
            <person name="Willems A."/>
        </authorList>
    </citation>
    <scope>NUCLEOTIDE SEQUENCE [LARGE SCALE GENOMIC DNA]</scope>
    <source>
        <strain evidence="2 3">LMG 1345</strain>
    </source>
</reference>
<evidence type="ECO:0000313" key="3">
    <source>
        <dbReference type="Proteomes" id="UP000290608"/>
    </source>
</evidence>
<dbReference type="CDD" id="cd12105">
    <property type="entry name" value="HmuY"/>
    <property type="match status" value="1"/>
</dbReference>
<keyword evidence="1" id="KW-0732">Signal</keyword>
<dbReference type="STRING" id="1122159.SAMN02745246_04099"/>
<accession>A0A4V1KQC0</accession>
<dbReference type="RefSeq" id="WP_073101271.1">
    <property type="nucleotide sequence ID" value="NZ_QOVL01000035.1"/>
</dbReference>
<comment type="caution">
    <text evidence="2">The sequence shown here is derived from an EMBL/GenBank/DDBJ whole genome shotgun (WGS) entry which is preliminary data.</text>
</comment>
<proteinExistence type="predicted"/>
<dbReference type="Proteomes" id="UP000290608">
    <property type="component" value="Unassembled WGS sequence"/>
</dbReference>
<dbReference type="Pfam" id="PF14064">
    <property type="entry name" value="HmuY"/>
    <property type="match status" value="1"/>
</dbReference>
<gene>
    <name evidence="2" type="ORF">DSL99_4090</name>
</gene>
<evidence type="ECO:0000256" key="1">
    <source>
        <dbReference type="SAM" id="SignalP"/>
    </source>
</evidence>
<feature type="signal peptide" evidence="1">
    <location>
        <begin position="1"/>
        <end position="23"/>
    </location>
</feature>
<dbReference type="EMBL" id="QOVL01000035">
    <property type="protein sequence ID" value="RXG20882.1"/>
    <property type="molecule type" value="Genomic_DNA"/>
</dbReference>
<dbReference type="AlphaFoldDB" id="A0A4V1KQC0"/>
<dbReference type="InterPro" id="IPR025921">
    <property type="entry name" value="HmuY"/>
</dbReference>
<evidence type="ECO:0000313" key="2">
    <source>
        <dbReference type="EMBL" id="RXG20882.1"/>
    </source>
</evidence>
<dbReference type="PROSITE" id="PS51257">
    <property type="entry name" value="PROKAR_LIPOPROTEIN"/>
    <property type="match status" value="1"/>
</dbReference>
<feature type="chain" id="PRO_5020649330" evidence="1">
    <location>
        <begin position="24"/>
        <end position="210"/>
    </location>
</feature>
<organism evidence="2 3">
    <name type="scientific">Leeuwenhoekiella marinoflava</name>
    <dbReference type="NCBI Taxonomy" id="988"/>
    <lineage>
        <taxon>Bacteria</taxon>
        <taxon>Pseudomonadati</taxon>
        <taxon>Bacteroidota</taxon>
        <taxon>Flavobacteriia</taxon>
        <taxon>Flavobacteriales</taxon>
        <taxon>Flavobacteriaceae</taxon>
        <taxon>Leeuwenhoekiella</taxon>
    </lineage>
</organism>
<sequence length="210" mass="22678">MMNIFKSLTAVSLVLALSSCSSDDDTAAPLEELESETVTNLYAPEIGGRVEPSSGDFTKFDFETGSETTSETDWDVAFRSTTILVNGGSKTGITDEPERTADAAVYIASGTLASITEVDTSLFAQDTTEGPAIAIGSGNGWYNYTGEPYHLIKPIPGTILVFRTSEGKYAKVEILSYYENAPEEPDGLSDATPYYTFDYVYQPNEGITTF</sequence>
<protein>
    <submittedName>
        <fullName evidence="2">Heme-binding HmuY-like protein</fullName>
    </submittedName>
</protein>